<proteinExistence type="predicted"/>
<evidence type="ECO:0008006" key="4">
    <source>
        <dbReference type="Google" id="ProtNLM"/>
    </source>
</evidence>
<feature type="chain" id="PRO_5029443437" description="Lipoprotein" evidence="1">
    <location>
        <begin position="26"/>
        <end position="195"/>
    </location>
</feature>
<dbReference type="RefSeq" id="WP_180725559.1">
    <property type="nucleotide sequence ID" value="NZ_AP023176.1"/>
</dbReference>
<evidence type="ECO:0000256" key="1">
    <source>
        <dbReference type="SAM" id="SignalP"/>
    </source>
</evidence>
<reference evidence="2 3" key="1">
    <citation type="journal article" date="2020" name="Genes (Basel)">
        <title>Genomic Comparison of Insect Gut Symbionts from Divergent Burkholderia Subclades.</title>
        <authorList>
            <person name="Takeshita K."/>
            <person name="Kikuchi Y."/>
        </authorList>
    </citation>
    <scope>NUCLEOTIDE SEQUENCE [LARGE SCALE GENOMIC DNA]</scope>
    <source>
        <strain evidence="2 3">PGU16</strain>
        <plasmid evidence="2 3">PPGU16_p1</plasmid>
    </source>
</reference>
<dbReference type="AlphaFoldDB" id="A0A7I8BYY5"/>
<organism evidence="2 3">
    <name type="scientific">Paraburkholderia largidicola</name>
    <dbReference type="NCBI Taxonomy" id="3014751"/>
    <lineage>
        <taxon>Bacteria</taxon>
        <taxon>Pseudomonadati</taxon>
        <taxon>Pseudomonadota</taxon>
        <taxon>Betaproteobacteria</taxon>
        <taxon>Burkholderiales</taxon>
        <taxon>Burkholderiaceae</taxon>
        <taxon>Paraburkholderia</taxon>
    </lineage>
</organism>
<sequence>MKIKHASILSATAVALLLLSGAVQAGDHDGHGGLCSNATLKGAFEFIGHGVILGLKDDDGVLHPYSAPSILDDVALVTFDGAGKFDRTDFGMIGGLPKGGQTSFNPKQEGSYTVNPDCTGTMKIVYKPGGAVPAGVETDLNIVIASDGTLVESVVYRAVTVSGKSGDGNVMCPKNCEQGVQEYFEGRKILVYGFR</sequence>
<keyword evidence="2" id="KW-0614">Plasmid</keyword>
<name>A0A7I8BYY5_9BURK</name>
<dbReference type="EMBL" id="AP023176">
    <property type="protein sequence ID" value="BCF94017.1"/>
    <property type="molecule type" value="Genomic_DNA"/>
</dbReference>
<protein>
    <recommendedName>
        <fullName evidence="4">Lipoprotein</fullName>
    </recommendedName>
</protein>
<accession>A0A7I8BYY5</accession>
<dbReference type="Proteomes" id="UP000510888">
    <property type="component" value="Plasmid PPGU16_p1"/>
</dbReference>
<keyword evidence="3" id="KW-1185">Reference proteome</keyword>
<keyword evidence="1" id="KW-0732">Signal</keyword>
<gene>
    <name evidence="2" type="ORF">PPGU16_70840</name>
</gene>
<geneLocation type="plasmid" evidence="2 3">
    <name>PPGU16_p1</name>
</geneLocation>
<evidence type="ECO:0000313" key="3">
    <source>
        <dbReference type="Proteomes" id="UP000510888"/>
    </source>
</evidence>
<evidence type="ECO:0000313" key="2">
    <source>
        <dbReference type="EMBL" id="BCF94017.1"/>
    </source>
</evidence>
<dbReference type="KEGG" id="plad:PPGU16_70840"/>
<feature type="signal peptide" evidence="1">
    <location>
        <begin position="1"/>
        <end position="25"/>
    </location>
</feature>